<protein>
    <submittedName>
        <fullName evidence="1">Uncharacterized protein</fullName>
    </submittedName>
</protein>
<accession>A0AAV2BL46</accession>
<evidence type="ECO:0000313" key="2">
    <source>
        <dbReference type="Proteomes" id="UP001497382"/>
    </source>
</evidence>
<reference evidence="1 2" key="1">
    <citation type="submission" date="2024-04" db="EMBL/GenBank/DDBJ databases">
        <authorList>
            <person name="Rising A."/>
            <person name="Reimegard J."/>
            <person name="Sonavane S."/>
            <person name="Akerstrom W."/>
            <person name="Nylinder S."/>
            <person name="Hedman E."/>
            <person name="Kallberg Y."/>
        </authorList>
    </citation>
    <scope>NUCLEOTIDE SEQUENCE [LARGE SCALE GENOMIC DNA]</scope>
</reference>
<dbReference type="Proteomes" id="UP001497382">
    <property type="component" value="Unassembled WGS sequence"/>
</dbReference>
<dbReference type="AlphaFoldDB" id="A0AAV2BL46"/>
<comment type="caution">
    <text evidence="1">The sequence shown here is derived from an EMBL/GenBank/DDBJ whole genome shotgun (WGS) entry which is preliminary data.</text>
</comment>
<name>A0AAV2BL46_9ARAC</name>
<sequence>MILIPHNNNKKNLSMKVPFEGQNSVQNYLKIATDFNVSKIHTQFPKSKIP</sequence>
<evidence type="ECO:0000313" key="1">
    <source>
        <dbReference type="EMBL" id="CAL1296803.1"/>
    </source>
</evidence>
<organism evidence="1 2">
    <name type="scientific">Larinioides sclopetarius</name>
    <dbReference type="NCBI Taxonomy" id="280406"/>
    <lineage>
        <taxon>Eukaryota</taxon>
        <taxon>Metazoa</taxon>
        <taxon>Ecdysozoa</taxon>
        <taxon>Arthropoda</taxon>
        <taxon>Chelicerata</taxon>
        <taxon>Arachnida</taxon>
        <taxon>Araneae</taxon>
        <taxon>Araneomorphae</taxon>
        <taxon>Entelegynae</taxon>
        <taxon>Araneoidea</taxon>
        <taxon>Araneidae</taxon>
        <taxon>Larinioides</taxon>
    </lineage>
</organism>
<gene>
    <name evidence="1" type="ORF">LARSCL_LOCUS19938</name>
</gene>
<keyword evidence="2" id="KW-1185">Reference proteome</keyword>
<proteinExistence type="predicted"/>
<dbReference type="EMBL" id="CAXIEN010000404">
    <property type="protein sequence ID" value="CAL1296803.1"/>
    <property type="molecule type" value="Genomic_DNA"/>
</dbReference>